<gene>
    <name evidence="2" type="ORF">LCGC14_2216090</name>
</gene>
<protein>
    <submittedName>
        <fullName evidence="2">Uncharacterized protein</fullName>
    </submittedName>
</protein>
<organism evidence="2">
    <name type="scientific">marine sediment metagenome</name>
    <dbReference type="NCBI Taxonomy" id="412755"/>
    <lineage>
        <taxon>unclassified sequences</taxon>
        <taxon>metagenomes</taxon>
        <taxon>ecological metagenomes</taxon>
    </lineage>
</organism>
<feature type="transmembrane region" description="Helical" evidence="1">
    <location>
        <begin position="12"/>
        <end position="29"/>
    </location>
</feature>
<keyword evidence="1" id="KW-1133">Transmembrane helix</keyword>
<evidence type="ECO:0000256" key="1">
    <source>
        <dbReference type="SAM" id="Phobius"/>
    </source>
</evidence>
<dbReference type="AlphaFoldDB" id="A0A0F9DCK0"/>
<dbReference type="EMBL" id="LAZR01029510">
    <property type="protein sequence ID" value="KKL59369.1"/>
    <property type="molecule type" value="Genomic_DNA"/>
</dbReference>
<evidence type="ECO:0000313" key="2">
    <source>
        <dbReference type="EMBL" id="KKL59369.1"/>
    </source>
</evidence>
<accession>A0A0F9DCK0</accession>
<feature type="non-terminal residue" evidence="2">
    <location>
        <position position="49"/>
    </location>
</feature>
<keyword evidence="1" id="KW-0472">Membrane</keyword>
<name>A0A0F9DCK0_9ZZZZ</name>
<comment type="caution">
    <text evidence="2">The sequence shown here is derived from an EMBL/GenBank/DDBJ whole genome shotgun (WGS) entry which is preliminary data.</text>
</comment>
<reference evidence="2" key="1">
    <citation type="journal article" date="2015" name="Nature">
        <title>Complex archaea that bridge the gap between prokaryotes and eukaryotes.</title>
        <authorList>
            <person name="Spang A."/>
            <person name="Saw J.H."/>
            <person name="Jorgensen S.L."/>
            <person name="Zaremba-Niedzwiedzka K."/>
            <person name="Martijn J."/>
            <person name="Lind A.E."/>
            <person name="van Eijk R."/>
            <person name="Schleper C."/>
            <person name="Guy L."/>
            <person name="Ettema T.J."/>
        </authorList>
    </citation>
    <scope>NUCLEOTIDE SEQUENCE</scope>
</reference>
<keyword evidence="1" id="KW-0812">Transmembrane</keyword>
<proteinExistence type="predicted"/>
<sequence length="49" mass="5666">MESMLLDIQLTNYITAFIQSFVCLCIYLLEPVAVLRNMPIVAEGYFKHL</sequence>